<evidence type="ECO:0000256" key="1">
    <source>
        <dbReference type="ARBA" id="ARBA00001974"/>
    </source>
</evidence>
<dbReference type="SUPFAM" id="SSF51905">
    <property type="entry name" value="FAD/NAD(P)-binding domain"/>
    <property type="match status" value="1"/>
</dbReference>
<sequence>MSLDLIVAGGGAAGMMAAGRAAELGCSVCLLEKNDRLGRKINITGKGRCNLTNNCSVQELIVSVPSNGRFLYGAVSGFTPQDVMAFFEELGVPVKTERGNRVFPVSEHASDVSAALEGWLRKNGCQVRHAAVRDLLLEDGCAVGVRLENGEELRAGAVLIACGGESYPGTGSTGDGYRLAEQAGHAVTPLRPSLVPLVEEGDLCREMMGLSLRNIGLSVWDRKKKKEVYSDFGELLFTHFGLSGPVILSASSHMREMAAGRYEIRIDLKPALTPEQLDARLQRDFSENRNRDFANSLGALLPRKLIPVVVRRSGIEPDRKCNAITREMRWEFLRLLKSFSVEIRGFRPLAEAIVTSGGVSVKELNPKTMESRLVPNLFFAGEVIDVDAYTGGFNLQIAFSTGRAAAEAIASRAKKGGILQ</sequence>
<dbReference type="PRINTS" id="PR00411">
    <property type="entry name" value="PNDRDTASEI"/>
</dbReference>
<dbReference type="Pfam" id="PF22780">
    <property type="entry name" value="HI0933_like_1st"/>
    <property type="match status" value="1"/>
</dbReference>
<dbReference type="NCBIfam" id="TIGR00275">
    <property type="entry name" value="aminoacetone oxidase family FAD-binding enzyme"/>
    <property type="match status" value="1"/>
</dbReference>
<keyword evidence="3" id="KW-0274">FAD</keyword>
<keyword evidence="2" id="KW-0285">Flavoprotein</keyword>
<comment type="caution">
    <text evidence="6">The sequence shown here is derived from an EMBL/GenBank/DDBJ whole genome shotgun (WGS) entry which is preliminary data.</text>
</comment>
<protein>
    <submittedName>
        <fullName evidence="6">NAD(P)/FAD-dependent oxidoreductase</fullName>
    </submittedName>
</protein>
<name>A0A9D1K1Q9_9FIRM</name>
<evidence type="ECO:0000313" key="6">
    <source>
        <dbReference type="EMBL" id="HIS78954.1"/>
    </source>
</evidence>
<feature type="domain" description="RsdA/BaiN/AoA(So)-like insert" evidence="5">
    <location>
        <begin position="191"/>
        <end position="354"/>
    </location>
</feature>
<dbReference type="SUPFAM" id="SSF160996">
    <property type="entry name" value="HI0933 insert domain-like"/>
    <property type="match status" value="1"/>
</dbReference>
<dbReference type="InterPro" id="IPR055178">
    <property type="entry name" value="RsdA/BaiN/AoA(So)-like_dom"/>
</dbReference>
<dbReference type="Proteomes" id="UP000824141">
    <property type="component" value="Unassembled WGS sequence"/>
</dbReference>
<dbReference type="InterPro" id="IPR057661">
    <property type="entry name" value="RsdA/BaiN/AoA(So)_Rossmann"/>
</dbReference>
<dbReference type="InterPro" id="IPR036188">
    <property type="entry name" value="FAD/NAD-bd_sf"/>
</dbReference>
<dbReference type="Gene3D" id="1.10.8.260">
    <property type="entry name" value="HI0933 insert domain-like"/>
    <property type="match status" value="1"/>
</dbReference>
<dbReference type="Gene3D" id="2.40.30.10">
    <property type="entry name" value="Translation factors"/>
    <property type="match status" value="1"/>
</dbReference>
<dbReference type="InterPro" id="IPR004792">
    <property type="entry name" value="BaiN-like"/>
</dbReference>
<dbReference type="Gene3D" id="3.50.50.60">
    <property type="entry name" value="FAD/NAD(P)-binding domain"/>
    <property type="match status" value="1"/>
</dbReference>
<reference evidence="6" key="1">
    <citation type="submission" date="2020-10" db="EMBL/GenBank/DDBJ databases">
        <authorList>
            <person name="Gilroy R."/>
        </authorList>
    </citation>
    <scope>NUCLEOTIDE SEQUENCE</scope>
    <source>
        <strain evidence="6">6086</strain>
    </source>
</reference>
<dbReference type="EMBL" id="DVJM01000124">
    <property type="protein sequence ID" value="HIS78954.1"/>
    <property type="molecule type" value="Genomic_DNA"/>
</dbReference>
<reference evidence="6" key="2">
    <citation type="journal article" date="2021" name="PeerJ">
        <title>Extensive microbial diversity within the chicken gut microbiome revealed by metagenomics and culture.</title>
        <authorList>
            <person name="Gilroy R."/>
            <person name="Ravi A."/>
            <person name="Getino M."/>
            <person name="Pursley I."/>
            <person name="Horton D.L."/>
            <person name="Alikhan N.F."/>
            <person name="Baker D."/>
            <person name="Gharbi K."/>
            <person name="Hall N."/>
            <person name="Watson M."/>
            <person name="Adriaenssens E.M."/>
            <person name="Foster-Nyarko E."/>
            <person name="Jarju S."/>
            <person name="Secka A."/>
            <person name="Antonio M."/>
            <person name="Oren A."/>
            <person name="Chaudhuri R.R."/>
            <person name="La Ragione R."/>
            <person name="Hildebrand F."/>
            <person name="Pallen M.J."/>
        </authorList>
    </citation>
    <scope>NUCLEOTIDE SEQUENCE</scope>
    <source>
        <strain evidence="6">6086</strain>
    </source>
</reference>
<evidence type="ECO:0000313" key="7">
    <source>
        <dbReference type="Proteomes" id="UP000824141"/>
    </source>
</evidence>
<evidence type="ECO:0000256" key="2">
    <source>
        <dbReference type="ARBA" id="ARBA00022630"/>
    </source>
</evidence>
<gene>
    <name evidence="6" type="ORF">IAD03_06250</name>
</gene>
<dbReference type="InterPro" id="IPR023166">
    <property type="entry name" value="BaiN-like_dom_sf"/>
</dbReference>
<comment type="cofactor">
    <cofactor evidence="1">
        <name>FAD</name>
        <dbReference type="ChEBI" id="CHEBI:57692"/>
    </cofactor>
</comment>
<feature type="domain" description="RsdA/BaiN/AoA(So)-like Rossmann fold-like" evidence="4">
    <location>
        <begin position="4"/>
        <end position="407"/>
    </location>
</feature>
<dbReference type="PANTHER" id="PTHR42887:SF2">
    <property type="entry name" value="OS12G0638800 PROTEIN"/>
    <property type="match status" value="1"/>
</dbReference>
<proteinExistence type="predicted"/>
<evidence type="ECO:0000259" key="5">
    <source>
        <dbReference type="Pfam" id="PF22780"/>
    </source>
</evidence>
<accession>A0A9D1K1Q9</accession>
<dbReference type="PANTHER" id="PTHR42887">
    <property type="entry name" value="OS12G0638800 PROTEIN"/>
    <property type="match status" value="1"/>
</dbReference>
<evidence type="ECO:0000259" key="4">
    <source>
        <dbReference type="Pfam" id="PF03486"/>
    </source>
</evidence>
<evidence type="ECO:0000256" key="3">
    <source>
        <dbReference type="ARBA" id="ARBA00022827"/>
    </source>
</evidence>
<organism evidence="6 7">
    <name type="scientific">Candidatus Caccousia stercoris</name>
    <dbReference type="NCBI Taxonomy" id="2840723"/>
    <lineage>
        <taxon>Bacteria</taxon>
        <taxon>Bacillati</taxon>
        <taxon>Bacillota</taxon>
        <taxon>Clostridia</taxon>
        <taxon>Eubacteriales</taxon>
        <taxon>Oscillospiraceae</taxon>
        <taxon>Oscillospiraceae incertae sedis</taxon>
        <taxon>Candidatus Caccousia</taxon>
    </lineage>
</organism>
<dbReference type="Pfam" id="PF03486">
    <property type="entry name" value="HI0933_like"/>
    <property type="match status" value="1"/>
</dbReference>
<dbReference type="AlphaFoldDB" id="A0A9D1K1Q9"/>